<dbReference type="Pfam" id="PF11396">
    <property type="entry name" value="PepSY_like"/>
    <property type="match status" value="1"/>
</dbReference>
<dbReference type="STRING" id="1702214.AL399_05915"/>
<feature type="domain" description="Putative beta-lactamase-inhibitor-like PepSY-like" evidence="2">
    <location>
        <begin position="63"/>
        <end position="146"/>
    </location>
</feature>
<organism evidence="3 4">
    <name type="scientific">Candidatus [Bacteroides] periocalifornicus</name>
    <dbReference type="NCBI Taxonomy" id="1702214"/>
    <lineage>
        <taxon>Bacteria</taxon>
        <taxon>Pseudomonadati</taxon>
        <taxon>Bacteroidota</taxon>
    </lineage>
</organism>
<reference evidence="3" key="1">
    <citation type="submission" date="2015-08" db="EMBL/GenBank/DDBJ databases">
        <title>Candidatus Bacteriodes Periocalifornicus.</title>
        <authorList>
            <person name="McLean J.S."/>
            <person name="Kelley S."/>
        </authorList>
    </citation>
    <scope>NUCLEOTIDE SEQUENCE [LARGE SCALE GENOMIC DNA]</scope>
    <source>
        <strain evidence="3">12B</strain>
    </source>
</reference>
<dbReference type="Proteomes" id="UP000054172">
    <property type="component" value="Unassembled WGS sequence"/>
</dbReference>
<dbReference type="SUPFAM" id="SSF160574">
    <property type="entry name" value="BT0923-like"/>
    <property type="match status" value="1"/>
</dbReference>
<dbReference type="PATRIC" id="fig|1702214.3.peg.424"/>
<accession>A0A0Q4B7E7</accession>
<proteinExistence type="predicted"/>
<comment type="caution">
    <text evidence="3">The sequence shown here is derived from an EMBL/GenBank/DDBJ whole genome shotgun (WGS) entry which is preliminary data.</text>
</comment>
<evidence type="ECO:0000256" key="1">
    <source>
        <dbReference type="SAM" id="SignalP"/>
    </source>
</evidence>
<protein>
    <recommendedName>
        <fullName evidence="2">Putative beta-lactamase-inhibitor-like PepSY-like domain-containing protein</fullName>
    </recommendedName>
</protein>
<dbReference type="EMBL" id="LIIK01000025">
    <property type="protein sequence ID" value="KQM08692.1"/>
    <property type="molecule type" value="Genomic_DNA"/>
</dbReference>
<evidence type="ECO:0000313" key="3">
    <source>
        <dbReference type="EMBL" id="KQM08692.1"/>
    </source>
</evidence>
<keyword evidence="4" id="KW-1185">Reference proteome</keyword>
<evidence type="ECO:0000259" key="2">
    <source>
        <dbReference type="Pfam" id="PF11396"/>
    </source>
</evidence>
<sequence>MNSKKMVKMAVLVGLTLLAGSQVFGMPKGDEPVTPSAKLVEAFKAKYPEATPVKWEMEKGMFEAKFTLDGQEAEAYFDSENLWVMTKTELTPAQLPGNIQEALKATEYASWQVDDVDRVEKNDGTDLYIVEVKQDKQELKLSFDAKTAQLVEQRAD</sequence>
<dbReference type="AlphaFoldDB" id="A0A0Q4B7E7"/>
<dbReference type="InterPro" id="IPR021533">
    <property type="entry name" value="PepSY-like"/>
</dbReference>
<name>A0A0Q4B7E7_9BACT</name>
<dbReference type="Gene3D" id="3.10.450.360">
    <property type="match status" value="1"/>
</dbReference>
<evidence type="ECO:0000313" key="4">
    <source>
        <dbReference type="Proteomes" id="UP000054172"/>
    </source>
</evidence>
<keyword evidence="1" id="KW-0732">Signal</keyword>
<feature type="chain" id="PRO_5006212521" description="Putative beta-lactamase-inhibitor-like PepSY-like domain-containing protein" evidence="1">
    <location>
        <begin position="26"/>
        <end position="156"/>
    </location>
</feature>
<gene>
    <name evidence="3" type="ORF">AL399_05915</name>
</gene>
<feature type="signal peptide" evidence="1">
    <location>
        <begin position="1"/>
        <end position="25"/>
    </location>
</feature>